<dbReference type="Proteomes" id="UP000249873">
    <property type="component" value="Chromosome"/>
</dbReference>
<dbReference type="SUPFAM" id="SSF49899">
    <property type="entry name" value="Concanavalin A-like lectins/glucanases"/>
    <property type="match status" value="1"/>
</dbReference>
<name>A0A2Z4GGV5_9BACT</name>
<dbReference type="GO" id="GO:0004553">
    <property type="term" value="F:hydrolase activity, hydrolyzing O-glycosyl compounds"/>
    <property type="evidence" value="ECO:0007669"/>
    <property type="project" value="UniProtKB-ARBA"/>
</dbReference>
<dbReference type="Pfam" id="PF13385">
    <property type="entry name" value="Laminin_G_3"/>
    <property type="match status" value="1"/>
</dbReference>
<dbReference type="RefSeq" id="WP_111373989.1">
    <property type="nucleotide sequence ID" value="NZ_CP029480.1"/>
</dbReference>
<evidence type="ECO:0000313" key="2">
    <source>
        <dbReference type="Proteomes" id="UP000249873"/>
    </source>
</evidence>
<dbReference type="AlphaFoldDB" id="A0A2Z4GGV5"/>
<dbReference type="InterPro" id="IPR055015">
    <property type="entry name" value="GCX_COOH"/>
</dbReference>
<evidence type="ECO:0008006" key="3">
    <source>
        <dbReference type="Google" id="ProtNLM"/>
    </source>
</evidence>
<dbReference type="KEGG" id="als:DJ013_21515"/>
<protein>
    <recommendedName>
        <fullName evidence="3">LamG-like jellyroll fold domain-containing protein</fullName>
    </recommendedName>
</protein>
<gene>
    <name evidence="1" type="ORF">DJ013_21515</name>
</gene>
<reference evidence="1 2" key="1">
    <citation type="submission" date="2018-05" db="EMBL/GenBank/DDBJ databases">
        <title>Complete genome sequence of Arcticibacterium luteifluviistationis SM1504T, a cytophagaceae bacterium isolated from Arctic surface seawater.</title>
        <authorList>
            <person name="Li Y."/>
            <person name="Qin Q.-L."/>
        </authorList>
    </citation>
    <scope>NUCLEOTIDE SEQUENCE [LARGE SCALE GENOMIC DNA]</scope>
    <source>
        <strain evidence="1 2">SM1504</strain>
    </source>
</reference>
<dbReference type="Gene3D" id="2.60.120.200">
    <property type="match status" value="1"/>
</dbReference>
<evidence type="ECO:0000313" key="1">
    <source>
        <dbReference type="EMBL" id="AWW00623.1"/>
    </source>
</evidence>
<proteinExistence type="predicted"/>
<keyword evidence="2" id="KW-1185">Reference proteome</keyword>
<accession>A0A2Z4GGV5</accession>
<dbReference type="NCBIfam" id="NF045639">
    <property type="entry name" value="GCX_COOH"/>
    <property type="match status" value="1"/>
</dbReference>
<dbReference type="GO" id="GO:0005975">
    <property type="term" value="P:carbohydrate metabolic process"/>
    <property type="evidence" value="ECO:0007669"/>
    <property type="project" value="UniProtKB-ARBA"/>
</dbReference>
<organism evidence="1 2">
    <name type="scientific">Arcticibacterium luteifluviistationis</name>
    <dbReference type="NCBI Taxonomy" id="1784714"/>
    <lineage>
        <taxon>Bacteria</taxon>
        <taxon>Pseudomonadati</taxon>
        <taxon>Bacteroidota</taxon>
        <taxon>Cytophagia</taxon>
        <taxon>Cytophagales</taxon>
        <taxon>Leadbetterellaceae</taxon>
        <taxon>Arcticibacterium</taxon>
    </lineage>
</organism>
<dbReference type="EMBL" id="CP029480">
    <property type="protein sequence ID" value="AWW00623.1"/>
    <property type="molecule type" value="Genomic_DNA"/>
</dbReference>
<dbReference type="InterPro" id="IPR013320">
    <property type="entry name" value="ConA-like_dom_sf"/>
</dbReference>
<sequence length="480" mass="51572">MRNTFLILSVLSTLNLFGQKTGKSKITIASECSPTQYVCNLVSDNGNIGEPFSSKVFQGVVDNSVCLDGSVNGNYGCLGSSENQSWFILEVLSSGNLIFSISSSTGGDIDGAIWGILNNDFSNSCTILESNPISCDFFSSGAITLSINNAQSGQKYALLLANFSNSNLSISLNQPQGGSVSYREVKPSVTTGPLIACYTFKNSYRDSIGQTDGVAVGNLEFNEDRFGEINSALKVNGSSSLDINSSLLLNNNYTYSCWFKIDELPVFNTLSTLVSVGGPGVGGDQILALNNNYYIFSNENPVDPFFQSYFKPSVNPTVSSPDFQIKLGSWYHYAGVRGSDSLKLYVDGNLISKEPTELNATYGQSTATIGSRANNDYNFKGIVDDVLIFNRALSNDEVASLYNINNCQFVENPCSLAISINENLNIDTYRQASLFIESGIPNTISSSGIVEYSAGRSIGLNPGFVVESGGVFQTNIGGCR</sequence>
<dbReference type="OrthoDB" id="1490335at2"/>